<dbReference type="InterPro" id="IPR007492">
    <property type="entry name" value="LytTR_DNA-bd_dom"/>
</dbReference>
<comment type="caution">
    <text evidence="4">The sequence shown here is derived from an EMBL/GenBank/DDBJ whole genome shotgun (WGS) entry which is preliminary data.</text>
</comment>
<feature type="domain" description="HTH LytTR-type" evidence="3">
    <location>
        <begin position="140"/>
        <end position="247"/>
    </location>
</feature>
<dbReference type="GO" id="GO:0000156">
    <property type="term" value="F:phosphorelay response regulator activity"/>
    <property type="evidence" value="ECO:0007669"/>
    <property type="project" value="InterPro"/>
</dbReference>
<gene>
    <name evidence="4" type="ORF">Q763_05645</name>
</gene>
<dbReference type="GO" id="GO:0003677">
    <property type="term" value="F:DNA binding"/>
    <property type="evidence" value="ECO:0007669"/>
    <property type="project" value="InterPro"/>
</dbReference>
<dbReference type="Gene3D" id="3.40.50.2300">
    <property type="match status" value="1"/>
</dbReference>
<dbReference type="InterPro" id="IPR011006">
    <property type="entry name" value="CheY-like_superfamily"/>
</dbReference>
<dbReference type="STRING" id="1406840.Q763_05645"/>
<evidence type="ECO:0000259" key="3">
    <source>
        <dbReference type="PROSITE" id="PS50930"/>
    </source>
</evidence>
<feature type="domain" description="Response regulatory" evidence="2">
    <location>
        <begin position="2"/>
        <end position="115"/>
    </location>
</feature>
<dbReference type="Gene3D" id="2.40.50.1020">
    <property type="entry name" value="LytTr DNA-binding domain"/>
    <property type="match status" value="1"/>
</dbReference>
<evidence type="ECO:0000256" key="1">
    <source>
        <dbReference type="PROSITE-ProRule" id="PRU00169"/>
    </source>
</evidence>
<feature type="modified residue" description="4-aspartylphosphate" evidence="1">
    <location>
        <position position="55"/>
    </location>
</feature>
<dbReference type="AlphaFoldDB" id="A0A0A2LTJ0"/>
<proteinExistence type="predicted"/>
<name>A0A0A2LTJ0_9FLAO</name>
<dbReference type="PANTHER" id="PTHR37299:SF1">
    <property type="entry name" value="STAGE 0 SPORULATION PROTEIN A HOMOLOG"/>
    <property type="match status" value="1"/>
</dbReference>
<dbReference type="RefSeq" id="WP_035131995.1">
    <property type="nucleotide sequence ID" value="NZ_JRLV01000005.1"/>
</dbReference>
<accession>A0A0A2LTJ0</accession>
<dbReference type="PROSITE" id="PS50110">
    <property type="entry name" value="RESPONSE_REGULATORY"/>
    <property type="match status" value="1"/>
</dbReference>
<evidence type="ECO:0000259" key="2">
    <source>
        <dbReference type="PROSITE" id="PS50110"/>
    </source>
</evidence>
<keyword evidence="5" id="KW-1185">Reference proteome</keyword>
<dbReference type="InterPro" id="IPR001789">
    <property type="entry name" value="Sig_transdc_resp-reg_receiver"/>
</dbReference>
<protein>
    <submittedName>
        <fullName evidence="4">LytTr family transcriptional regulator</fullName>
    </submittedName>
</protein>
<keyword evidence="1" id="KW-0597">Phosphoprotein</keyword>
<dbReference type="SMART" id="SM00850">
    <property type="entry name" value="LytTR"/>
    <property type="match status" value="1"/>
</dbReference>
<organism evidence="4 5">
    <name type="scientific">Flavobacterium beibuense F44-8</name>
    <dbReference type="NCBI Taxonomy" id="1406840"/>
    <lineage>
        <taxon>Bacteria</taxon>
        <taxon>Pseudomonadati</taxon>
        <taxon>Bacteroidota</taxon>
        <taxon>Flavobacteriia</taxon>
        <taxon>Flavobacteriales</taxon>
        <taxon>Flavobacteriaceae</taxon>
        <taxon>Flavobacterium</taxon>
    </lineage>
</organism>
<dbReference type="Pfam" id="PF04397">
    <property type="entry name" value="LytTR"/>
    <property type="match status" value="1"/>
</dbReference>
<dbReference type="Proteomes" id="UP000030129">
    <property type="component" value="Unassembled WGS sequence"/>
</dbReference>
<dbReference type="Pfam" id="PF00072">
    <property type="entry name" value="Response_reg"/>
    <property type="match status" value="1"/>
</dbReference>
<sequence>MNIVIFEDEKHNAERLEQLLLKTGKNINVVAVIPSVAEGLKWLDNGGTADLVLMDIQLSDGNCFELIEKTNLNLPVIFTTAYDNFTLKAFKVNSIDYLMKPIDLNELKTAINKFEQLRSPMAMDINKIAHAFFKRDTARLLVKINNQFIYIKSQEIAYIQVSESIPYVYTFNNQKFPLDYTLDYLVNILDQHNFFRINRQFMVNIDAIQKISGYFNSRLILKLEPPANDSVIVSREKVTSFKNWLEGNIM</sequence>
<dbReference type="SUPFAM" id="SSF52172">
    <property type="entry name" value="CheY-like"/>
    <property type="match status" value="1"/>
</dbReference>
<dbReference type="PANTHER" id="PTHR37299">
    <property type="entry name" value="TRANSCRIPTIONAL REGULATOR-RELATED"/>
    <property type="match status" value="1"/>
</dbReference>
<dbReference type="EMBL" id="JRLV01000005">
    <property type="protein sequence ID" value="KGO82578.1"/>
    <property type="molecule type" value="Genomic_DNA"/>
</dbReference>
<evidence type="ECO:0000313" key="4">
    <source>
        <dbReference type="EMBL" id="KGO82578.1"/>
    </source>
</evidence>
<dbReference type="eggNOG" id="COG3279">
    <property type="taxonomic scope" value="Bacteria"/>
</dbReference>
<dbReference type="SMART" id="SM00448">
    <property type="entry name" value="REC"/>
    <property type="match status" value="1"/>
</dbReference>
<reference evidence="4 5" key="1">
    <citation type="submission" date="2013-09" db="EMBL/GenBank/DDBJ databases">
        <authorList>
            <person name="Zeng Z."/>
            <person name="Chen C."/>
        </authorList>
    </citation>
    <scope>NUCLEOTIDE SEQUENCE [LARGE SCALE GENOMIC DNA]</scope>
    <source>
        <strain evidence="4 5">F44-8</strain>
    </source>
</reference>
<dbReference type="InterPro" id="IPR046947">
    <property type="entry name" value="LytR-like"/>
</dbReference>
<dbReference type="PROSITE" id="PS50930">
    <property type="entry name" value="HTH_LYTTR"/>
    <property type="match status" value="1"/>
</dbReference>
<evidence type="ECO:0000313" key="5">
    <source>
        <dbReference type="Proteomes" id="UP000030129"/>
    </source>
</evidence>